<dbReference type="PANTHER" id="PTHR22950">
    <property type="entry name" value="AMINO ACID TRANSPORTER"/>
    <property type="match status" value="1"/>
</dbReference>
<feature type="transmembrane region" description="Helical" evidence="7">
    <location>
        <begin position="367"/>
        <end position="389"/>
    </location>
</feature>
<keyword evidence="3 7" id="KW-0812">Transmembrane</keyword>
<feature type="transmembrane region" description="Helical" evidence="7">
    <location>
        <begin position="326"/>
        <end position="346"/>
    </location>
</feature>
<dbReference type="InterPro" id="IPR013057">
    <property type="entry name" value="AA_transpt_TM"/>
</dbReference>
<organism evidence="9 10">
    <name type="scientific">Cutaneotrichosporon oleaginosum</name>
    <dbReference type="NCBI Taxonomy" id="879819"/>
    <lineage>
        <taxon>Eukaryota</taxon>
        <taxon>Fungi</taxon>
        <taxon>Dikarya</taxon>
        <taxon>Basidiomycota</taxon>
        <taxon>Agaricomycotina</taxon>
        <taxon>Tremellomycetes</taxon>
        <taxon>Trichosporonales</taxon>
        <taxon>Trichosporonaceae</taxon>
        <taxon>Cutaneotrichosporon</taxon>
    </lineage>
</organism>
<feature type="domain" description="Amino acid transporter transmembrane" evidence="8">
    <location>
        <begin position="61"/>
        <end position="460"/>
    </location>
</feature>
<evidence type="ECO:0000256" key="5">
    <source>
        <dbReference type="ARBA" id="ARBA00023136"/>
    </source>
</evidence>
<evidence type="ECO:0000313" key="9">
    <source>
        <dbReference type="EMBL" id="KLT43679.1"/>
    </source>
</evidence>
<reference evidence="9 10" key="1">
    <citation type="submission" date="2015-03" db="EMBL/GenBank/DDBJ databases">
        <title>Genomics and transcriptomics of the oil-accumulating basidiomycete yeast T. oleaginosus allow insights into substrate utilization and the diverse evolutionary trajectories of mating systems in fungi.</title>
        <authorList>
            <consortium name="DOE Joint Genome Institute"/>
            <person name="Kourist R."/>
            <person name="Kracht O."/>
            <person name="Bracharz F."/>
            <person name="Lipzen A."/>
            <person name="Nolan M."/>
            <person name="Ohm R."/>
            <person name="Grigoriev I."/>
            <person name="Sun S."/>
            <person name="Heitman J."/>
            <person name="Bruck T."/>
            <person name="Nowrousian M."/>
        </authorList>
    </citation>
    <scope>NUCLEOTIDE SEQUENCE [LARGE SCALE GENOMIC DNA]</scope>
    <source>
        <strain evidence="9 10">IBC0246</strain>
    </source>
</reference>
<dbReference type="OrthoDB" id="40134at2759"/>
<dbReference type="AlphaFoldDB" id="A0A0J1B7G3"/>
<evidence type="ECO:0000256" key="3">
    <source>
        <dbReference type="ARBA" id="ARBA00022692"/>
    </source>
</evidence>
<dbReference type="GO" id="GO:0016020">
    <property type="term" value="C:membrane"/>
    <property type="evidence" value="ECO:0007669"/>
    <property type="project" value="UniProtKB-SubCell"/>
</dbReference>
<keyword evidence="10" id="KW-1185">Reference proteome</keyword>
<dbReference type="GO" id="GO:0015179">
    <property type="term" value="F:L-amino acid transmembrane transporter activity"/>
    <property type="evidence" value="ECO:0007669"/>
    <property type="project" value="TreeGrafter"/>
</dbReference>
<evidence type="ECO:0000256" key="1">
    <source>
        <dbReference type="ARBA" id="ARBA00004141"/>
    </source>
</evidence>
<evidence type="ECO:0000259" key="8">
    <source>
        <dbReference type="Pfam" id="PF01490"/>
    </source>
</evidence>
<name>A0A0J1B7G3_9TREE</name>
<dbReference type="EMBL" id="KQ087192">
    <property type="protein sequence ID" value="KLT43679.1"/>
    <property type="molecule type" value="Genomic_DNA"/>
</dbReference>
<evidence type="ECO:0000313" key="10">
    <source>
        <dbReference type="Proteomes" id="UP000053611"/>
    </source>
</evidence>
<feature type="transmembrane region" description="Helical" evidence="7">
    <location>
        <begin position="439"/>
        <end position="460"/>
    </location>
</feature>
<dbReference type="STRING" id="879819.A0A0J1B7G3"/>
<feature type="transmembrane region" description="Helical" evidence="7">
    <location>
        <begin position="395"/>
        <end position="418"/>
    </location>
</feature>
<feature type="transmembrane region" description="Helical" evidence="7">
    <location>
        <begin position="250"/>
        <end position="271"/>
    </location>
</feature>
<accession>A0A0J1B7G3</accession>
<comment type="subcellular location">
    <subcellularLocation>
        <location evidence="1">Membrane</location>
        <topology evidence="1">Multi-pass membrane protein</topology>
    </subcellularLocation>
</comment>
<dbReference type="Gene3D" id="1.20.1740.10">
    <property type="entry name" value="Amino acid/polyamine transporter I"/>
    <property type="match status" value="1"/>
</dbReference>
<dbReference type="Pfam" id="PF01490">
    <property type="entry name" value="Aa_trans"/>
    <property type="match status" value="1"/>
</dbReference>
<dbReference type="RefSeq" id="XP_018280170.1">
    <property type="nucleotide sequence ID" value="XM_018427160.1"/>
</dbReference>
<comment type="similarity">
    <text evidence="2">Belongs to the amino acid/polyamine transporter 2 family.</text>
</comment>
<sequence>MEKNGVTPAVEAPNSDAYYDDKASSTKQDNYTVDVAPARRGTIHDGVWGDLDEDGPNYRGLGWVRTSIIMIKIQFGLGVLVMPSILHTLGMVPGIIILIALGLLTSWTDWIVGTFKIAHPEVYTLADVGMLMFGKVGREVLFVMYWLYLIFVAAAGLLGASTALNALSEHALCTAIFVFICAVVVAGIAAIQTLDKISWFTWVGVVGIFSSLITLAIAVGIQDRPSTAPQAPLPWDKNVVAFNNPTLLEAMAAISTIIFSYSGTPAFFSVISEMRDPRKYNKALILCQAVVIGGFVILGAVVYHFVGVYVASPALGSAGVTMKKVCYGLALPGLIAGAVINCHVPAKLVFVRIFRNSHHLSKNTPTHIITWLGCIFTNVSISFIIAEAIPVFGNLLSFAGALLSTPLCLTIECMMFIWEDKRTGRLHSGMSIGRKILHAANFLLILGSFFCMITGMWASIDAIRGDVKKGNTVAPFSCADNSNS</sequence>
<gene>
    <name evidence="9" type="ORF">CC85DRAFT_41845</name>
</gene>
<keyword evidence="5 7" id="KW-0472">Membrane</keyword>
<feature type="transmembrane region" description="Helical" evidence="7">
    <location>
        <begin position="199"/>
        <end position="221"/>
    </location>
</feature>
<proteinExistence type="inferred from homology"/>
<feature type="transmembrane region" description="Helical" evidence="7">
    <location>
        <begin position="283"/>
        <end position="306"/>
    </location>
</feature>
<evidence type="ECO:0000256" key="7">
    <source>
        <dbReference type="SAM" id="Phobius"/>
    </source>
</evidence>
<feature type="transmembrane region" description="Helical" evidence="7">
    <location>
        <begin position="145"/>
        <end position="164"/>
    </location>
</feature>
<keyword evidence="4 7" id="KW-1133">Transmembrane helix</keyword>
<evidence type="ECO:0000256" key="6">
    <source>
        <dbReference type="SAM" id="MobiDB-lite"/>
    </source>
</evidence>
<evidence type="ECO:0000256" key="2">
    <source>
        <dbReference type="ARBA" id="ARBA00008066"/>
    </source>
</evidence>
<dbReference type="Proteomes" id="UP000053611">
    <property type="component" value="Unassembled WGS sequence"/>
</dbReference>
<protein>
    <recommendedName>
        <fullName evidence="8">Amino acid transporter transmembrane domain-containing protein</fullName>
    </recommendedName>
</protein>
<feature type="transmembrane region" description="Helical" evidence="7">
    <location>
        <begin position="75"/>
        <end position="104"/>
    </location>
</feature>
<dbReference type="PANTHER" id="PTHR22950:SF683">
    <property type="entry name" value="AMINO ACID TRANSPORTER (EUROFUNG)"/>
    <property type="match status" value="1"/>
</dbReference>
<feature type="region of interest" description="Disordered" evidence="6">
    <location>
        <begin position="1"/>
        <end position="25"/>
    </location>
</feature>
<dbReference type="GeneID" id="28987763"/>
<evidence type="ECO:0000256" key="4">
    <source>
        <dbReference type="ARBA" id="ARBA00022989"/>
    </source>
</evidence>
<feature type="transmembrane region" description="Helical" evidence="7">
    <location>
        <begin position="170"/>
        <end position="192"/>
    </location>
</feature>